<protein>
    <submittedName>
        <fullName evidence="1">SapC family protein</fullName>
    </submittedName>
</protein>
<name>A0A5C6QDP5_9GAMM</name>
<evidence type="ECO:0000313" key="2">
    <source>
        <dbReference type="Proteomes" id="UP000321822"/>
    </source>
</evidence>
<accession>A0A5C6QDP5</accession>
<organism evidence="1 2">
    <name type="scientific">Colwellia demingiae</name>
    <dbReference type="NCBI Taxonomy" id="89401"/>
    <lineage>
        <taxon>Bacteria</taxon>
        <taxon>Pseudomonadati</taxon>
        <taxon>Pseudomonadota</taxon>
        <taxon>Gammaproteobacteria</taxon>
        <taxon>Alteromonadales</taxon>
        <taxon>Colwelliaceae</taxon>
        <taxon>Colwellia</taxon>
    </lineage>
</organism>
<keyword evidence="2" id="KW-1185">Reference proteome</keyword>
<dbReference type="Proteomes" id="UP000321822">
    <property type="component" value="Unassembled WGS sequence"/>
</dbReference>
<dbReference type="OrthoDB" id="9806524at2"/>
<sequence length="238" mass="27266">MTNIVPLHHQQHATLKVQDNKDFSRFKEQHLIPIVVQDFIPLASEFPIVFVKNTETGQFTAVAMMGIKPNINVYCQTPNWPAEVIPSSFFNYPLSLVRQKEDDDNCFVCIDSDSAMVSKDQGQALFDEKGEQTDYLKARTEHLLNLAERHEQTNNIMQYFANKKLLTLKSLNLNLGGEEKLALNGLYVIDEKRLEALPDDEFNELRKKGLLPLIYAHLSSMHQIARLAKMHINLSKNK</sequence>
<gene>
    <name evidence="1" type="ORF">ESZ36_14895</name>
</gene>
<dbReference type="InterPro" id="IPR010836">
    <property type="entry name" value="SapC"/>
</dbReference>
<reference evidence="1 2" key="1">
    <citation type="submission" date="2019-07" db="EMBL/GenBank/DDBJ databases">
        <title>Genomes of sea-ice associated Colwellia species.</title>
        <authorList>
            <person name="Bowman J.P."/>
        </authorList>
    </citation>
    <scope>NUCLEOTIDE SEQUENCE [LARGE SCALE GENOMIC DNA]</scope>
    <source>
        <strain evidence="1 2">ACAM 459</strain>
    </source>
</reference>
<dbReference type="AlphaFoldDB" id="A0A5C6QDP5"/>
<proteinExistence type="predicted"/>
<comment type="caution">
    <text evidence="1">The sequence shown here is derived from an EMBL/GenBank/DDBJ whole genome shotgun (WGS) entry which is preliminary data.</text>
</comment>
<dbReference type="EMBL" id="VOLT01000007">
    <property type="protein sequence ID" value="TWX66840.1"/>
    <property type="molecule type" value="Genomic_DNA"/>
</dbReference>
<dbReference type="RefSeq" id="WP_146789311.1">
    <property type="nucleotide sequence ID" value="NZ_VOLT01000007.1"/>
</dbReference>
<dbReference type="Pfam" id="PF07277">
    <property type="entry name" value="SapC"/>
    <property type="match status" value="1"/>
</dbReference>
<evidence type="ECO:0000313" key="1">
    <source>
        <dbReference type="EMBL" id="TWX66840.1"/>
    </source>
</evidence>